<keyword evidence="2 9" id="KW-0547">Nucleotide-binding</keyword>
<dbReference type="NCBIfam" id="NF006886">
    <property type="entry name" value="PRK09376.1"/>
    <property type="match status" value="1"/>
</dbReference>
<evidence type="ECO:0000256" key="3">
    <source>
        <dbReference type="ARBA" id="ARBA00022801"/>
    </source>
</evidence>
<comment type="subunit">
    <text evidence="9">Homohexamer. The homohexamer assembles into an open ring structure.</text>
</comment>
<evidence type="ECO:0000256" key="10">
    <source>
        <dbReference type="NCBIfam" id="TIGR00767"/>
    </source>
</evidence>
<evidence type="ECO:0000256" key="2">
    <source>
        <dbReference type="ARBA" id="ARBA00022741"/>
    </source>
</evidence>
<dbReference type="PANTHER" id="PTHR46425">
    <property type="entry name" value="TRANSCRIPTION TERMINATION FACTOR RHO"/>
    <property type="match status" value="1"/>
</dbReference>
<keyword evidence="8 9" id="KW-0804">Transcription</keyword>
<protein>
    <recommendedName>
        <fullName evidence="9 10">Transcription termination factor Rho</fullName>
        <ecNumber evidence="9 10">3.6.4.-</ecNumber>
    </recommendedName>
    <alternativeName>
        <fullName evidence="9">ATP-dependent helicase Rho</fullName>
    </alternativeName>
</protein>
<keyword evidence="5 9" id="KW-0067">ATP-binding</keyword>
<feature type="compositionally biased region" description="Basic and acidic residues" evidence="12">
    <location>
        <begin position="277"/>
        <end position="310"/>
    </location>
</feature>
<evidence type="ECO:0000313" key="15">
    <source>
        <dbReference type="Proteomes" id="UP000232453"/>
    </source>
</evidence>
<evidence type="ECO:0000256" key="1">
    <source>
        <dbReference type="ARBA" id="ARBA00022472"/>
    </source>
</evidence>
<evidence type="ECO:0000256" key="6">
    <source>
        <dbReference type="ARBA" id="ARBA00022884"/>
    </source>
</evidence>
<dbReference type="SMART" id="SM00357">
    <property type="entry name" value="CSP"/>
    <property type="match status" value="1"/>
</dbReference>
<evidence type="ECO:0000256" key="8">
    <source>
        <dbReference type="ARBA" id="ARBA00023163"/>
    </source>
</evidence>
<feature type="binding site" evidence="9">
    <location>
        <begin position="558"/>
        <end position="563"/>
    </location>
    <ligand>
        <name>ATP</name>
        <dbReference type="ChEBI" id="CHEBI:30616"/>
    </ligand>
</feature>
<dbReference type="Pfam" id="PF00006">
    <property type="entry name" value="ATP-synt_ab"/>
    <property type="match status" value="1"/>
</dbReference>
<dbReference type="Pfam" id="PF07497">
    <property type="entry name" value="Rho_RNA_bind"/>
    <property type="match status" value="1"/>
</dbReference>
<feature type="domain" description="Rho RNA-BD" evidence="13">
    <location>
        <begin position="427"/>
        <end position="503"/>
    </location>
</feature>
<keyword evidence="4 9" id="KW-0347">Helicase</keyword>
<comment type="function">
    <text evidence="9">Facilitates transcription termination by a mechanism that involves Rho binding to the nascent RNA, activation of Rho's RNA-dependent ATPase activity, and release of the mRNA from the DNA template.</text>
</comment>
<feature type="compositionally biased region" description="Low complexity" evidence="12">
    <location>
        <begin position="169"/>
        <end position="192"/>
    </location>
</feature>
<dbReference type="AlphaFoldDB" id="A0AA44UNL6"/>
<dbReference type="GO" id="GO:0004386">
    <property type="term" value="F:helicase activity"/>
    <property type="evidence" value="ECO:0007669"/>
    <property type="project" value="UniProtKB-UniRule"/>
</dbReference>
<evidence type="ECO:0000256" key="7">
    <source>
        <dbReference type="ARBA" id="ARBA00023015"/>
    </source>
</evidence>
<reference evidence="14 15" key="1">
    <citation type="submission" date="2017-11" db="EMBL/GenBank/DDBJ databases">
        <title>Sequencing the genomes of 1000 actinobacteria strains.</title>
        <authorList>
            <person name="Klenk H.-P."/>
        </authorList>
    </citation>
    <scope>NUCLEOTIDE SEQUENCE [LARGE SCALE GENOMIC DNA]</scope>
    <source>
        <strain evidence="14 15">DSM 44104</strain>
    </source>
</reference>
<dbReference type="InterPro" id="IPR011129">
    <property type="entry name" value="CSD"/>
</dbReference>
<dbReference type="HAMAP" id="MF_01884">
    <property type="entry name" value="Rho"/>
    <property type="match status" value="1"/>
</dbReference>
<dbReference type="PROSITE" id="PS51856">
    <property type="entry name" value="RHO_RNA_BD"/>
    <property type="match status" value="1"/>
</dbReference>
<evidence type="ECO:0000256" key="11">
    <source>
        <dbReference type="PROSITE-ProRule" id="PRU01203"/>
    </source>
</evidence>
<keyword evidence="1 9" id="KW-0806">Transcription termination</keyword>
<dbReference type="InterPro" id="IPR027417">
    <property type="entry name" value="P-loop_NTPase"/>
</dbReference>
<dbReference type="GO" id="GO:0016787">
    <property type="term" value="F:hydrolase activity"/>
    <property type="evidence" value="ECO:0007669"/>
    <property type="project" value="UniProtKB-KW"/>
</dbReference>
<dbReference type="Proteomes" id="UP000232453">
    <property type="component" value="Unassembled WGS sequence"/>
</dbReference>
<sequence>MSETDLAGTGTASAEAAPRRRGGLSGMVLAELRQLATELNVPDISGMRKGDLIAAIKERQGGAAAAPAKKPKAKADPAATTGSDGAGAPQLALGDTAAAPAGNGSAAPAAPQAPAEQAGDQGGQAAEQAEAPAPRTRRRRAATRPAGAPDATVTDAATGDPGTSTGNGAAPAAAESAPAAAPEQAAPAASAPEKADSTSAPAEERREDADGAGRRGRTRRRGQGDDNGQKDNGQKDNGPQGAPKDPATDAGQKDAGQRDAGQKDARRDADGDDPGTDGDRRRGRGADRNAERGADRNGGDRTGEGRDDNGRGNGDNGRGGRNRDGDDSGRGNRGNRNNDRTGDRGDNRGERNGDRNNDRNGDRNNDRNNDRGTDRNDFRDDDGDDGDGRGRRGRRFRDRRRGRDRERTGGGATGGGVDTEIRDDDVLLPVAGIVDILDNYAFVRTTGYLSGPTDVYVSMSMVRKNGLRRGDAITGAVRQPREGEQQRQKFNPLVRVDSINGRDPEAARNRPEFTKLTPLYPNERLRLETDPTQLTTRVIDLIMPVGKGQRALIVSPPKAGKTTIMQNIANAITTNNPECHLMVVLVDERPEEVTDMQRSVKGEVIASTFDRPPADHTAVAELSIERAKRLVEMGHDVVVLLDNITRLGRAYNLAAPASGRILSGGVDSTALYPPKRFLGAARNIEDGGSLTIFATALVETGSTMDTVIFEEFKGTGNAELKLDRKIADKRIFPAIDVGDSSTRKEELLMSPDEHAVMVKLRRVLAALDDQQALDLVLGRLKKTKTNIEFLMQVAKNAPGNDED</sequence>
<evidence type="ECO:0000256" key="9">
    <source>
        <dbReference type="HAMAP-Rule" id="MF_01884"/>
    </source>
</evidence>
<feature type="region of interest" description="Disordered" evidence="12">
    <location>
        <begin position="60"/>
        <end position="420"/>
    </location>
</feature>
<dbReference type="InterPro" id="IPR000194">
    <property type="entry name" value="ATPase_F1/V1/A1_a/bsu_nucl-bd"/>
</dbReference>
<dbReference type="PANTHER" id="PTHR46425:SF1">
    <property type="entry name" value="TRANSCRIPTION TERMINATION FACTOR RHO"/>
    <property type="match status" value="1"/>
</dbReference>
<comment type="caution">
    <text evidence="9">Lacks conserved residue(s) required for the propagation of feature annotation.</text>
</comment>
<dbReference type="EC" id="3.6.4.-" evidence="9 10"/>
<gene>
    <name evidence="9" type="primary">rho</name>
    <name evidence="14" type="ORF">ATL51_2301</name>
</gene>
<feature type="binding site" evidence="9">
    <location>
        <begin position="546"/>
        <end position="551"/>
    </location>
    <ligand>
        <name>ATP</name>
        <dbReference type="ChEBI" id="CHEBI:30616"/>
    </ligand>
</feature>
<dbReference type="CDD" id="cd01128">
    <property type="entry name" value="rho_factor_C"/>
    <property type="match status" value="1"/>
</dbReference>
<dbReference type="InterPro" id="IPR011113">
    <property type="entry name" value="Rho_RNA-bd"/>
</dbReference>
<feature type="compositionally biased region" description="Basic and acidic residues" evidence="12">
    <location>
        <begin position="251"/>
        <end position="269"/>
    </location>
</feature>
<accession>A0AA44UNL6</accession>
<dbReference type="SMART" id="SM00959">
    <property type="entry name" value="Rho_N"/>
    <property type="match status" value="1"/>
</dbReference>
<dbReference type="GO" id="GO:0005524">
    <property type="term" value="F:ATP binding"/>
    <property type="evidence" value="ECO:0007669"/>
    <property type="project" value="UniProtKB-UniRule"/>
</dbReference>
<feature type="compositionally biased region" description="Basic and acidic residues" evidence="12">
    <location>
        <begin position="321"/>
        <end position="378"/>
    </location>
</feature>
<name>A0AA44UNL6_PSEA5</name>
<dbReference type="SUPFAM" id="SSF68912">
    <property type="entry name" value="Rho N-terminal domain-like"/>
    <property type="match status" value="1"/>
</dbReference>
<dbReference type="InterPro" id="IPR036269">
    <property type="entry name" value="Rho_N_sf"/>
</dbReference>
<dbReference type="GO" id="GO:0003723">
    <property type="term" value="F:RNA binding"/>
    <property type="evidence" value="ECO:0007669"/>
    <property type="project" value="UniProtKB-UniRule"/>
</dbReference>
<comment type="similarity">
    <text evidence="9 11">Belongs to the Rho family.</text>
</comment>
<evidence type="ECO:0000256" key="5">
    <source>
        <dbReference type="ARBA" id="ARBA00022840"/>
    </source>
</evidence>
<keyword evidence="6 9" id="KW-0694">RNA-binding</keyword>
<evidence type="ECO:0000256" key="4">
    <source>
        <dbReference type="ARBA" id="ARBA00022806"/>
    </source>
</evidence>
<dbReference type="InterPro" id="IPR012340">
    <property type="entry name" value="NA-bd_OB-fold"/>
</dbReference>
<feature type="compositionally biased region" description="Basic and acidic residues" evidence="12">
    <location>
        <begin position="202"/>
        <end position="213"/>
    </location>
</feature>
<dbReference type="EMBL" id="PHUJ01000003">
    <property type="protein sequence ID" value="PKB30629.1"/>
    <property type="molecule type" value="Genomic_DNA"/>
</dbReference>
<dbReference type="InterPro" id="IPR004665">
    <property type="entry name" value="Term_rho"/>
</dbReference>
<dbReference type="SUPFAM" id="SSF50249">
    <property type="entry name" value="Nucleic acid-binding proteins"/>
    <property type="match status" value="1"/>
</dbReference>
<evidence type="ECO:0000313" key="14">
    <source>
        <dbReference type="EMBL" id="PKB30629.1"/>
    </source>
</evidence>
<dbReference type="SMART" id="SM00382">
    <property type="entry name" value="AAA"/>
    <property type="match status" value="1"/>
</dbReference>
<feature type="region of interest" description="Disordered" evidence="12">
    <location>
        <begin position="1"/>
        <end position="22"/>
    </location>
</feature>
<dbReference type="Gene3D" id="2.40.50.140">
    <property type="entry name" value="Nucleic acid-binding proteins"/>
    <property type="match status" value="1"/>
</dbReference>
<dbReference type="GO" id="GO:0006353">
    <property type="term" value="P:DNA-templated transcription termination"/>
    <property type="evidence" value="ECO:0007669"/>
    <property type="project" value="UniProtKB-UniRule"/>
</dbReference>
<evidence type="ECO:0000259" key="13">
    <source>
        <dbReference type="PROSITE" id="PS51856"/>
    </source>
</evidence>
<dbReference type="InterPro" id="IPR041703">
    <property type="entry name" value="Rho_factor_ATP-bd"/>
</dbReference>
<feature type="binding site" evidence="9">
    <location>
        <position position="589"/>
    </location>
    <ligand>
        <name>ATP</name>
        <dbReference type="ChEBI" id="CHEBI:30616"/>
    </ligand>
</feature>
<feature type="compositionally biased region" description="Basic residues" evidence="12">
    <location>
        <begin position="391"/>
        <end position="400"/>
    </location>
</feature>
<feature type="compositionally biased region" description="Basic and acidic residues" evidence="12">
    <location>
        <begin position="222"/>
        <end position="234"/>
    </location>
</feature>
<feature type="compositionally biased region" description="Low complexity" evidence="12">
    <location>
        <begin position="95"/>
        <end position="134"/>
    </location>
</feature>
<keyword evidence="3 9" id="KW-0378">Hydrolase</keyword>
<dbReference type="Gene3D" id="3.40.50.300">
    <property type="entry name" value="P-loop containing nucleotide triphosphate hydrolases"/>
    <property type="match status" value="1"/>
</dbReference>
<dbReference type="SUPFAM" id="SSF52540">
    <property type="entry name" value="P-loop containing nucleoside triphosphate hydrolases"/>
    <property type="match status" value="1"/>
</dbReference>
<keyword evidence="7 9" id="KW-0805">Transcription regulation</keyword>
<dbReference type="NCBIfam" id="TIGR00767">
    <property type="entry name" value="rho"/>
    <property type="match status" value="1"/>
</dbReference>
<dbReference type="GO" id="GO:0008186">
    <property type="term" value="F:ATP-dependent activity, acting on RNA"/>
    <property type="evidence" value="ECO:0007669"/>
    <property type="project" value="UniProtKB-UniRule"/>
</dbReference>
<dbReference type="InterPro" id="IPR011112">
    <property type="entry name" value="Rho-like_N"/>
</dbReference>
<evidence type="ECO:0000256" key="12">
    <source>
        <dbReference type="SAM" id="MobiDB-lite"/>
    </source>
</evidence>
<comment type="caution">
    <text evidence="14">The sequence shown here is derived from an EMBL/GenBank/DDBJ whole genome shotgun (WGS) entry which is preliminary data.</text>
</comment>
<dbReference type="RefSeq" id="WP_392567366.1">
    <property type="nucleotide sequence ID" value="NZ_PHUJ01000003.1"/>
</dbReference>
<dbReference type="Pfam" id="PF07498">
    <property type="entry name" value="Rho_N"/>
    <property type="match status" value="1"/>
</dbReference>
<proteinExistence type="inferred from homology"/>
<organism evidence="14 15">
    <name type="scientific">Pseudonocardia alni</name>
    <name type="common">Amycolata alni</name>
    <dbReference type="NCBI Taxonomy" id="33907"/>
    <lineage>
        <taxon>Bacteria</taxon>
        <taxon>Bacillati</taxon>
        <taxon>Actinomycetota</taxon>
        <taxon>Actinomycetes</taxon>
        <taxon>Pseudonocardiales</taxon>
        <taxon>Pseudonocardiaceae</taxon>
        <taxon>Pseudonocardia</taxon>
    </lineage>
</organism>
<dbReference type="InterPro" id="IPR003593">
    <property type="entry name" value="AAA+_ATPase"/>
</dbReference>